<dbReference type="RefSeq" id="WP_129076850.1">
    <property type="nucleotide sequence ID" value="NZ_QOUX01000001.1"/>
</dbReference>
<organism evidence="4 5">
    <name type="scientific">Anaerobacillus alkaliphilus</name>
    <dbReference type="NCBI Taxonomy" id="1548597"/>
    <lineage>
        <taxon>Bacteria</taxon>
        <taxon>Bacillati</taxon>
        <taxon>Bacillota</taxon>
        <taxon>Bacilli</taxon>
        <taxon>Bacillales</taxon>
        <taxon>Bacillaceae</taxon>
        <taxon>Anaerobacillus</taxon>
    </lineage>
</organism>
<gene>
    <name evidence="4" type="ORF">DS745_03760</name>
</gene>
<dbReference type="PANTHER" id="PTHR43877:SF2">
    <property type="entry name" value="AMINOALKYLPHOSPHONATE N-ACETYLTRANSFERASE-RELATED"/>
    <property type="match status" value="1"/>
</dbReference>
<dbReference type="InterPro" id="IPR000182">
    <property type="entry name" value="GNAT_dom"/>
</dbReference>
<evidence type="ECO:0000313" key="5">
    <source>
        <dbReference type="Proteomes" id="UP000290649"/>
    </source>
</evidence>
<evidence type="ECO:0000259" key="3">
    <source>
        <dbReference type="PROSITE" id="PS51186"/>
    </source>
</evidence>
<dbReference type="EMBL" id="QOUX01000001">
    <property type="protein sequence ID" value="RXJ04509.1"/>
    <property type="molecule type" value="Genomic_DNA"/>
</dbReference>
<dbReference type="InterPro" id="IPR016181">
    <property type="entry name" value="Acyl_CoA_acyltransferase"/>
</dbReference>
<evidence type="ECO:0000256" key="2">
    <source>
        <dbReference type="ARBA" id="ARBA00023315"/>
    </source>
</evidence>
<accession>A0A4Q0VY70</accession>
<feature type="domain" description="N-acetyltransferase" evidence="3">
    <location>
        <begin position="1"/>
        <end position="141"/>
    </location>
</feature>
<dbReference type="GO" id="GO:0016747">
    <property type="term" value="F:acyltransferase activity, transferring groups other than amino-acyl groups"/>
    <property type="evidence" value="ECO:0007669"/>
    <property type="project" value="InterPro"/>
</dbReference>
<keyword evidence="2" id="KW-0012">Acyltransferase</keyword>
<dbReference type="Proteomes" id="UP000290649">
    <property type="component" value="Unassembled WGS sequence"/>
</dbReference>
<dbReference type="AlphaFoldDB" id="A0A4Q0VY70"/>
<dbReference type="CDD" id="cd04301">
    <property type="entry name" value="NAT_SF"/>
    <property type="match status" value="1"/>
</dbReference>
<dbReference type="PANTHER" id="PTHR43877">
    <property type="entry name" value="AMINOALKYLPHOSPHONATE N-ACETYLTRANSFERASE-RELATED-RELATED"/>
    <property type="match status" value="1"/>
</dbReference>
<dbReference type="Pfam" id="PF00583">
    <property type="entry name" value="Acetyltransf_1"/>
    <property type="match status" value="1"/>
</dbReference>
<sequence>MIREAREKDVEGLAELMGDLGYPTESSEMENRMYTIFSKNDYKTYVYEEDGNLHGMIGMILCHRFEKSESYIRIIAFVVKSEFRGNGIGSKLLNAAENWAKQKGANMMTLNSGNRSERKESHQYYLRKGFEGSATGFYKQI</sequence>
<evidence type="ECO:0000313" key="4">
    <source>
        <dbReference type="EMBL" id="RXJ04509.1"/>
    </source>
</evidence>
<dbReference type="PROSITE" id="PS51186">
    <property type="entry name" value="GNAT"/>
    <property type="match status" value="1"/>
</dbReference>
<dbReference type="Gene3D" id="3.40.630.30">
    <property type="match status" value="1"/>
</dbReference>
<comment type="caution">
    <text evidence="4">The sequence shown here is derived from an EMBL/GenBank/DDBJ whole genome shotgun (WGS) entry which is preliminary data.</text>
</comment>
<proteinExistence type="predicted"/>
<name>A0A4Q0VY70_9BACI</name>
<protein>
    <submittedName>
        <fullName evidence="4">GNAT family N-acetyltransferase</fullName>
    </submittedName>
</protein>
<keyword evidence="1 4" id="KW-0808">Transferase</keyword>
<keyword evidence="5" id="KW-1185">Reference proteome</keyword>
<dbReference type="SUPFAM" id="SSF55729">
    <property type="entry name" value="Acyl-CoA N-acyltransferases (Nat)"/>
    <property type="match status" value="1"/>
</dbReference>
<evidence type="ECO:0000256" key="1">
    <source>
        <dbReference type="ARBA" id="ARBA00022679"/>
    </source>
</evidence>
<reference evidence="4 5" key="1">
    <citation type="journal article" date="2019" name="Int. J. Syst. Evol. Microbiol.">
        <title>Anaerobacillus alkaliphilus sp. nov., a novel alkaliphilic and moderately halophilic bacterium.</title>
        <authorList>
            <person name="Borsodi A.K."/>
            <person name="Aszalos J.M."/>
            <person name="Bihari P."/>
            <person name="Nagy I."/>
            <person name="Schumann P."/>
            <person name="Sproer C."/>
            <person name="Kovacs A.L."/>
            <person name="Boka K."/>
            <person name="Dobosy P."/>
            <person name="Ovari M."/>
            <person name="Szili-Kovacs T."/>
            <person name="Toth E."/>
        </authorList>
    </citation>
    <scope>NUCLEOTIDE SEQUENCE [LARGE SCALE GENOMIC DNA]</scope>
    <source>
        <strain evidence="4 5">B16-10</strain>
    </source>
</reference>
<dbReference type="InterPro" id="IPR050832">
    <property type="entry name" value="Bact_Acetyltransf"/>
</dbReference>
<dbReference type="OrthoDB" id="9797826at2"/>